<proteinExistence type="predicted"/>
<dbReference type="KEGG" id="stsi:A4E84_15125"/>
<reference evidence="2" key="1">
    <citation type="submission" date="2016-04" db="EMBL/GenBank/DDBJ databases">
        <authorList>
            <person name="Zhang B."/>
        </authorList>
    </citation>
    <scope>NUCLEOTIDE SEQUENCE [LARGE SCALE GENOMIC DNA]</scope>
    <source>
        <strain evidence="2">S10</strain>
    </source>
</reference>
<evidence type="ECO:0000313" key="2">
    <source>
        <dbReference type="Proteomes" id="UP000076096"/>
    </source>
</evidence>
<sequence>MSVRVWPYRRPVGRIHAEAWRSGDATGEPAPTAFTAWDYTTDIALGRVIEIDLAELREDCGLTPDAPLRLCVRYWPSTSLLRRSAFVHDLPAHMARTSCEIQFSADSTRLGGFLTVETLIELAADLPSAVPFVATRAGSILWSDQIRIHLEGGAGLLPVAPVSFSEAGLPAGSAWYVSMDGGDWQQAAMGSLLVLLNEDNPAVKEAMESTQGELSGMLWSILEADIVTDLVGRALDDEAFVDESPSDDPDGDLTMAGLVRALVRTYLARPGEAAEQAIKRLRDERRRDPSRFRAHVHAGVKFPREATA</sequence>
<dbReference type="Proteomes" id="UP000076096">
    <property type="component" value="Chromosome"/>
</dbReference>
<dbReference type="RefSeq" id="WP_062927086.1">
    <property type="nucleotide sequence ID" value="NZ_CP015098.1"/>
</dbReference>
<evidence type="ECO:0000313" key="1">
    <source>
        <dbReference type="EMBL" id="AMW10722.1"/>
    </source>
</evidence>
<name>A0A143BZX8_9ACTN</name>
<dbReference type="AlphaFoldDB" id="A0A143BZX8"/>
<protein>
    <submittedName>
        <fullName evidence="1">Uncharacterized protein</fullName>
    </submittedName>
</protein>
<organism evidence="1 2">
    <name type="scientific">Streptomyces qaidamensis</name>
    <dbReference type="NCBI Taxonomy" id="1783515"/>
    <lineage>
        <taxon>Bacteria</taxon>
        <taxon>Bacillati</taxon>
        <taxon>Actinomycetota</taxon>
        <taxon>Actinomycetes</taxon>
        <taxon>Kitasatosporales</taxon>
        <taxon>Streptomycetaceae</taxon>
        <taxon>Streptomyces</taxon>
        <taxon>Streptomyces aurantiacus group</taxon>
    </lineage>
</organism>
<dbReference type="EMBL" id="CP015098">
    <property type="protein sequence ID" value="AMW10722.1"/>
    <property type="molecule type" value="Genomic_DNA"/>
</dbReference>
<accession>A0A143BZX8</accession>
<keyword evidence="2" id="KW-1185">Reference proteome</keyword>
<gene>
    <name evidence="1" type="ORF">A4E84_15125</name>
</gene>
<dbReference type="STRING" id="1783515.A4E84_15125"/>